<name>D7G6R5_ECTSI</name>
<proteinExistence type="predicted"/>
<gene>
    <name evidence="2" type="ORF">Esi_0079_0035</name>
</gene>
<dbReference type="AlphaFoldDB" id="D7G6R5"/>
<feature type="region of interest" description="Disordered" evidence="1">
    <location>
        <begin position="91"/>
        <end position="140"/>
    </location>
</feature>
<dbReference type="Proteomes" id="UP000002630">
    <property type="component" value="Linkage Group LG27"/>
</dbReference>
<evidence type="ECO:0000313" key="2">
    <source>
        <dbReference type="EMBL" id="CBJ27609.1"/>
    </source>
</evidence>
<protein>
    <submittedName>
        <fullName evidence="2">Uncharacterized protein</fullName>
    </submittedName>
</protein>
<organism evidence="2 3">
    <name type="scientific">Ectocarpus siliculosus</name>
    <name type="common">Brown alga</name>
    <name type="synonym">Conferva siliculosa</name>
    <dbReference type="NCBI Taxonomy" id="2880"/>
    <lineage>
        <taxon>Eukaryota</taxon>
        <taxon>Sar</taxon>
        <taxon>Stramenopiles</taxon>
        <taxon>Ochrophyta</taxon>
        <taxon>PX clade</taxon>
        <taxon>Phaeophyceae</taxon>
        <taxon>Ectocarpales</taxon>
        <taxon>Ectocarpaceae</taxon>
        <taxon>Ectocarpus</taxon>
    </lineage>
</organism>
<reference evidence="2 3" key="1">
    <citation type="journal article" date="2010" name="Nature">
        <title>The Ectocarpus genome and the independent evolution of multicellularity in brown algae.</title>
        <authorList>
            <person name="Cock J.M."/>
            <person name="Sterck L."/>
            <person name="Rouze P."/>
            <person name="Scornet D."/>
            <person name="Allen A.E."/>
            <person name="Amoutzias G."/>
            <person name="Anthouard V."/>
            <person name="Artiguenave F."/>
            <person name="Aury J.M."/>
            <person name="Badger J.H."/>
            <person name="Beszteri B."/>
            <person name="Billiau K."/>
            <person name="Bonnet E."/>
            <person name="Bothwell J.H."/>
            <person name="Bowler C."/>
            <person name="Boyen C."/>
            <person name="Brownlee C."/>
            <person name="Carrano C.J."/>
            <person name="Charrier B."/>
            <person name="Cho G.Y."/>
            <person name="Coelho S.M."/>
            <person name="Collen J."/>
            <person name="Corre E."/>
            <person name="Da Silva C."/>
            <person name="Delage L."/>
            <person name="Delaroque N."/>
            <person name="Dittami S.M."/>
            <person name="Doulbeau S."/>
            <person name="Elias M."/>
            <person name="Farnham G."/>
            <person name="Gachon C.M."/>
            <person name="Gschloessl B."/>
            <person name="Heesch S."/>
            <person name="Jabbari K."/>
            <person name="Jubin C."/>
            <person name="Kawai H."/>
            <person name="Kimura K."/>
            <person name="Kloareg B."/>
            <person name="Kupper F.C."/>
            <person name="Lang D."/>
            <person name="Le Bail A."/>
            <person name="Leblanc C."/>
            <person name="Lerouge P."/>
            <person name="Lohr M."/>
            <person name="Lopez P.J."/>
            <person name="Martens C."/>
            <person name="Maumus F."/>
            <person name="Michel G."/>
            <person name="Miranda-Saavedra D."/>
            <person name="Morales J."/>
            <person name="Moreau H."/>
            <person name="Motomura T."/>
            <person name="Nagasato C."/>
            <person name="Napoli C.A."/>
            <person name="Nelson D.R."/>
            <person name="Nyvall-Collen P."/>
            <person name="Peters A.F."/>
            <person name="Pommier C."/>
            <person name="Potin P."/>
            <person name="Poulain J."/>
            <person name="Quesneville H."/>
            <person name="Read B."/>
            <person name="Rensing S.A."/>
            <person name="Ritter A."/>
            <person name="Rousvoal S."/>
            <person name="Samanta M."/>
            <person name="Samson G."/>
            <person name="Schroeder D.C."/>
            <person name="Segurens B."/>
            <person name="Strittmatter M."/>
            <person name="Tonon T."/>
            <person name="Tregear J.W."/>
            <person name="Valentin K."/>
            <person name="von Dassow P."/>
            <person name="Yamagishi T."/>
            <person name="Van de Peer Y."/>
            <person name="Wincker P."/>
        </authorList>
    </citation>
    <scope>NUCLEOTIDE SEQUENCE [LARGE SCALE GENOMIC DNA]</scope>
    <source>
        <strain evidence="3">Ec32 / CCAP1310/4</strain>
    </source>
</reference>
<dbReference type="InParanoid" id="D7G6R5"/>
<accession>D7G6R5</accession>
<keyword evidence="3" id="KW-1185">Reference proteome</keyword>
<dbReference type="EMBL" id="FN649752">
    <property type="protein sequence ID" value="CBJ27609.1"/>
    <property type="molecule type" value="Genomic_DNA"/>
</dbReference>
<evidence type="ECO:0000256" key="1">
    <source>
        <dbReference type="SAM" id="MobiDB-lite"/>
    </source>
</evidence>
<evidence type="ECO:0000313" key="3">
    <source>
        <dbReference type="Proteomes" id="UP000002630"/>
    </source>
</evidence>
<feature type="compositionally biased region" description="Basic and acidic residues" evidence="1">
    <location>
        <begin position="131"/>
        <end position="140"/>
    </location>
</feature>
<dbReference type="EMBL" id="FN649025">
    <property type="protein sequence ID" value="CBJ27609.1"/>
    <property type="molecule type" value="Genomic_DNA"/>
</dbReference>
<sequence length="140" mass="15327">MQERHTQRGRVAVKAIAYASTLPNGKERETSLDEELNAVRYAGRSFDDATAAENNHGRRPYTELRRGISLEYRRNRTLQDPLNARAKAARAINQEMRAGPSSTLSAAKPEARATSFRVSGPPIGQRAVQGAKDRAPTGPA</sequence>